<dbReference type="EMBL" id="CAFBOZ010000170">
    <property type="protein sequence ID" value="CAB5010725.1"/>
    <property type="molecule type" value="Genomic_DNA"/>
</dbReference>
<evidence type="ECO:0000256" key="2">
    <source>
        <dbReference type="ARBA" id="ARBA00022448"/>
    </source>
</evidence>
<proteinExistence type="predicted"/>
<dbReference type="PROSITE" id="PS50928">
    <property type="entry name" value="ABC_TM1"/>
    <property type="match status" value="1"/>
</dbReference>
<comment type="subcellular location">
    <subcellularLocation>
        <location evidence="1">Cell membrane</location>
        <topology evidence="1">Multi-pass membrane protein</topology>
    </subcellularLocation>
</comment>
<evidence type="ECO:0000256" key="6">
    <source>
        <dbReference type="ARBA" id="ARBA00023136"/>
    </source>
</evidence>
<accession>A0A6J7Q1A5</accession>
<keyword evidence="4 7" id="KW-0812">Transmembrane</keyword>
<reference evidence="10" key="1">
    <citation type="submission" date="2020-05" db="EMBL/GenBank/DDBJ databases">
        <authorList>
            <person name="Chiriac C."/>
            <person name="Salcher M."/>
            <person name="Ghai R."/>
            <person name="Kavagutti S V."/>
        </authorList>
    </citation>
    <scope>NUCLEOTIDE SEQUENCE</scope>
</reference>
<protein>
    <submittedName>
        <fullName evidence="10">Unannotated protein</fullName>
    </submittedName>
</protein>
<feature type="transmembrane region" description="Helical" evidence="7">
    <location>
        <begin position="138"/>
        <end position="159"/>
    </location>
</feature>
<organism evidence="10">
    <name type="scientific">freshwater metagenome</name>
    <dbReference type="NCBI Taxonomy" id="449393"/>
    <lineage>
        <taxon>unclassified sequences</taxon>
        <taxon>metagenomes</taxon>
        <taxon>ecological metagenomes</taxon>
    </lineage>
</organism>
<keyword evidence="6 7" id="KW-0472">Membrane</keyword>
<dbReference type="SUPFAM" id="SSF161098">
    <property type="entry name" value="MetI-like"/>
    <property type="match status" value="1"/>
</dbReference>
<evidence type="ECO:0000256" key="1">
    <source>
        <dbReference type="ARBA" id="ARBA00004651"/>
    </source>
</evidence>
<dbReference type="Gene3D" id="1.10.3720.10">
    <property type="entry name" value="MetI-like"/>
    <property type="match status" value="1"/>
</dbReference>
<feature type="transmembrane region" description="Helical" evidence="7">
    <location>
        <begin position="236"/>
        <end position="262"/>
    </location>
</feature>
<evidence type="ECO:0000256" key="5">
    <source>
        <dbReference type="ARBA" id="ARBA00022989"/>
    </source>
</evidence>
<feature type="transmembrane region" description="Helical" evidence="7">
    <location>
        <begin position="282"/>
        <end position="308"/>
    </location>
</feature>
<dbReference type="InterPro" id="IPR000515">
    <property type="entry name" value="MetI-like"/>
</dbReference>
<dbReference type="InterPro" id="IPR045621">
    <property type="entry name" value="BPD_transp_1_N"/>
</dbReference>
<keyword evidence="5 7" id="KW-1133">Transmembrane helix</keyword>
<feature type="transmembrane region" description="Helical" evidence="7">
    <location>
        <begin position="105"/>
        <end position="126"/>
    </location>
</feature>
<dbReference type="AlphaFoldDB" id="A0A6J7Q1A5"/>
<evidence type="ECO:0000256" key="7">
    <source>
        <dbReference type="SAM" id="Phobius"/>
    </source>
</evidence>
<evidence type="ECO:0000256" key="4">
    <source>
        <dbReference type="ARBA" id="ARBA00022692"/>
    </source>
</evidence>
<evidence type="ECO:0000259" key="8">
    <source>
        <dbReference type="PROSITE" id="PS50928"/>
    </source>
</evidence>
<dbReference type="EMBL" id="CAFBNF010000357">
    <property type="protein sequence ID" value="CAB4964066.1"/>
    <property type="molecule type" value="Genomic_DNA"/>
</dbReference>
<feature type="domain" description="ABC transmembrane type-1" evidence="8">
    <location>
        <begin position="99"/>
        <end position="301"/>
    </location>
</feature>
<sequence>MKIASFVARRLVAMVAILLVVSFLVFCLLSLAPGDPAVILLGGPSKATPEAVAKVRAAYHLDDPLLAQYWYWLQDVLRFDFGRSIRSQLPVIDAIRERFPITAALAVYSFIITIVIAIPLGLAAGVRRGTRLDRTVTAGSLVGFAAPVFALAVLLIYVFAVQFGWFPVYGAGKGAIDRIYHLTLPAITLAIGQIAIIARQTRAATMDVATQDYVTFARVRAVPARTVWGGYVLRNAALPVITISGLVLAFALTGAVLVEQSFALPGLGTLLVDSVNALDVPVIQAITLLTAFVILSFNLIIDVAYFALDPRLRRGVGA</sequence>
<dbReference type="GO" id="GO:0071916">
    <property type="term" value="F:dipeptide transmembrane transporter activity"/>
    <property type="evidence" value="ECO:0007669"/>
    <property type="project" value="TreeGrafter"/>
</dbReference>
<gene>
    <name evidence="9" type="ORF">UFOPK3773_02215</name>
    <name evidence="10" type="ORF">UFOPK3992_01212</name>
</gene>
<dbReference type="PANTHER" id="PTHR43163">
    <property type="entry name" value="DIPEPTIDE TRANSPORT SYSTEM PERMEASE PROTEIN DPPB-RELATED"/>
    <property type="match status" value="1"/>
</dbReference>
<evidence type="ECO:0000256" key="3">
    <source>
        <dbReference type="ARBA" id="ARBA00022475"/>
    </source>
</evidence>
<dbReference type="GO" id="GO:0005886">
    <property type="term" value="C:plasma membrane"/>
    <property type="evidence" value="ECO:0007669"/>
    <property type="project" value="UniProtKB-SubCell"/>
</dbReference>
<keyword evidence="2" id="KW-0813">Transport</keyword>
<dbReference type="PANTHER" id="PTHR43163:SF6">
    <property type="entry name" value="DIPEPTIDE TRANSPORT SYSTEM PERMEASE PROTEIN DPPB-RELATED"/>
    <property type="match status" value="1"/>
</dbReference>
<name>A0A6J7Q1A5_9ZZZZ</name>
<evidence type="ECO:0000313" key="9">
    <source>
        <dbReference type="EMBL" id="CAB4964066.1"/>
    </source>
</evidence>
<dbReference type="InterPro" id="IPR035906">
    <property type="entry name" value="MetI-like_sf"/>
</dbReference>
<evidence type="ECO:0000313" key="10">
    <source>
        <dbReference type="EMBL" id="CAB5010725.1"/>
    </source>
</evidence>
<feature type="transmembrane region" description="Helical" evidence="7">
    <location>
        <begin position="179"/>
        <end position="198"/>
    </location>
</feature>
<dbReference type="Pfam" id="PF00528">
    <property type="entry name" value="BPD_transp_1"/>
    <property type="match status" value="1"/>
</dbReference>
<dbReference type="Pfam" id="PF19300">
    <property type="entry name" value="BPD_transp_1_N"/>
    <property type="match status" value="1"/>
</dbReference>
<keyword evidence="3" id="KW-1003">Cell membrane</keyword>